<evidence type="ECO:0000259" key="1">
    <source>
        <dbReference type="Pfam" id="PF18478"/>
    </source>
</evidence>
<organism evidence="2 3">
    <name type="scientific">Micromonospora purpureochromogenes</name>
    <dbReference type="NCBI Taxonomy" id="47872"/>
    <lineage>
        <taxon>Bacteria</taxon>
        <taxon>Bacillati</taxon>
        <taxon>Actinomycetota</taxon>
        <taxon>Actinomycetes</taxon>
        <taxon>Micromonosporales</taxon>
        <taxon>Micromonosporaceae</taxon>
        <taxon>Micromonospora</taxon>
    </lineage>
</organism>
<evidence type="ECO:0000313" key="2">
    <source>
        <dbReference type="EMBL" id="SCE69576.1"/>
    </source>
</evidence>
<dbReference type="Pfam" id="PF18478">
    <property type="entry name" value="PIN_10"/>
    <property type="match status" value="1"/>
</dbReference>
<dbReference type="EMBL" id="LT607410">
    <property type="protein sequence ID" value="SCE69576.1"/>
    <property type="molecule type" value="Genomic_DNA"/>
</dbReference>
<feature type="domain" description="VapC45 PIN like" evidence="1">
    <location>
        <begin position="37"/>
        <end position="84"/>
    </location>
</feature>
<evidence type="ECO:0000313" key="3">
    <source>
        <dbReference type="Proteomes" id="UP000198228"/>
    </source>
</evidence>
<dbReference type="AlphaFoldDB" id="A0A1C4UD29"/>
<dbReference type="RefSeq" id="WP_157745754.1">
    <property type="nucleotide sequence ID" value="NZ_LT607410.1"/>
</dbReference>
<dbReference type="InterPro" id="IPR041375">
    <property type="entry name" value="VapC45_PIN-like"/>
</dbReference>
<accession>A0A1C4UD29</accession>
<gene>
    <name evidence="2" type="ORF">GA0074696_0284</name>
</gene>
<dbReference type="Proteomes" id="UP000198228">
    <property type="component" value="Chromosome I"/>
</dbReference>
<reference evidence="2 3" key="1">
    <citation type="submission" date="2016-06" db="EMBL/GenBank/DDBJ databases">
        <authorList>
            <person name="Kjaerup R.B."/>
            <person name="Dalgaard T.S."/>
            <person name="Juul-Madsen H.R."/>
        </authorList>
    </citation>
    <scope>NUCLEOTIDE SEQUENCE [LARGE SCALE GENOMIC DNA]</scope>
    <source>
        <strain evidence="2 3">DSM 43821</strain>
    </source>
</reference>
<proteinExistence type="predicted"/>
<protein>
    <recommendedName>
        <fullName evidence="1">VapC45 PIN like domain-containing protein</fullName>
    </recommendedName>
</protein>
<sequence length="101" mass="11229">MKGLARVLADLRADVTYPGDPGAIIKRRARPACPVNSPGAKDLDWIPVVSQRGWLILTRDGQIRAHRRELAAVRDNNARMVALSTEHARGTFEQLEIVMCQ</sequence>
<name>A0A1C4UD29_9ACTN</name>